<protein>
    <submittedName>
        <fullName evidence="3">DUF2304 domain-containing protein</fullName>
    </submittedName>
</protein>
<keyword evidence="2" id="KW-1133">Transmembrane helix</keyword>
<evidence type="ECO:0000313" key="3">
    <source>
        <dbReference type="EMBL" id="AWB95905.1"/>
    </source>
</evidence>
<dbReference type="OrthoDB" id="3577584at2"/>
<proteinExistence type="predicted"/>
<name>A0A2S0WX36_9MICO</name>
<evidence type="ECO:0000313" key="4">
    <source>
        <dbReference type="Proteomes" id="UP000244729"/>
    </source>
</evidence>
<feature type="region of interest" description="Disordered" evidence="1">
    <location>
        <begin position="115"/>
        <end position="134"/>
    </location>
</feature>
<organism evidence="3 4">
    <name type="scientific">Agromyces badenianii</name>
    <dbReference type="NCBI Taxonomy" id="2080742"/>
    <lineage>
        <taxon>Bacteria</taxon>
        <taxon>Bacillati</taxon>
        <taxon>Actinomycetota</taxon>
        <taxon>Actinomycetes</taxon>
        <taxon>Micrococcales</taxon>
        <taxon>Microbacteriaceae</taxon>
        <taxon>Agromyces</taxon>
    </lineage>
</organism>
<accession>A0A2S0WX36</accession>
<reference evidence="3 4" key="1">
    <citation type="submission" date="2018-04" db="EMBL/GenBank/DDBJ databases">
        <authorList>
            <person name="Li J."/>
        </authorList>
    </citation>
    <scope>NUCLEOTIDE SEQUENCE [LARGE SCALE GENOMIC DNA]</scope>
    <source>
        <strain evidence="4">30A</strain>
    </source>
</reference>
<dbReference type="AlphaFoldDB" id="A0A2S0WX36"/>
<feature type="transmembrane region" description="Helical" evidence="2">
    <location>
        <begin position="36"/>
        <end position="57"/>
    </location>
</feature>
<keyword evidence="2" id="KW-0812">Transmembrane</keyword>
<dbReference type="EMBL" id="CP028913">
    <property type="protein sequence ID" value="AWB95905.1"/>
    <property type="molecule type" value="Genomic_DNA"/>
</dbReference>
<dbReference type="InterPro" id="IPR019277">
    <property type="entry name" value="DUF2304"/>
</dbReference>
<dbReference type="KEGG" id="agm:DCE93_09720"/>
<gene>
    <name evidence="3" type="ORF">DCE93_09720</name>
</gene>
<feature type="transmembrane region" description="Helical" evidence="2">
    <location>
        <begin position="63"/>
        <end position="83"/>
    </location>
</feature>
<keyword evidence="4" id="KW-1185">Reference proteome</keyword>
<sequence>MSPTAYALGVIAALATFIVVIELLRRRRLRERHAIWWLLATALAVVAGIFPNVLVWLSKALGVMLPSNLVFFVSIAVLVMVCIQHSAELTDLESETRVLAERVALLELDLLSQREQPTDHRQPTDTPEDGDATA</sequence>
<evidence type="ECO:0000256" key="1">
    <source>
        <dbReference type="SAM" id="MobiDB-lite"/>
    </source>
</evidence>
<dbReference type="Pfam" id="PF10066">
    <property type="entry name" value="DUF2304"/>
    <property type="match status" value="1"/>
</dbReference>
<feature type="transmembrane region" description="Helical" evidence="2">
    <location>
        <begin position="6"/>
        <end position="24"/>
    </location>
</feature>
<evidence type="ECO:0000256" key="2">
    <source>
        <dbReference type="SAM" id="Phobius"/>
    </source>
</evidence>
<dbReference type="RefSeq" id="WP_108595712.1">
    <property type="nucleotide sequence ID" value="NZ_CP028913.1"/>
</dbReference>
<dbReference type="Proteomes" id="UP000244729">
    <property type="component" value="Chromosome"/>
</dbReference>
<keyword evidence="2" id="KW-0472">Membrane</keyword>